<sequence length="82" mass="9154">SGTKQHSNSGGGLASEAGRTTHQLALTADVGSLAENPVPKLVRAWMDTYGIVEERIHLITECVINCQFAEHWYKHHLRWSLE</sequence>
<evidence type="ECO:0000313" key="1">
    <source>
        <dbReference type="EMBL" id="GFD50779.1"/>
    </source>
</evidence>
<reference evidence="1" key="1">
    <citation type="journal article" date="2019" name="Sci. Rep.">
        <title>Draft genome of Tanacetum cinerariifolium, the natural source of mosquito coil.</title>
        <authorList>
            <person name="Yamashiro T."/>
            <person name="Shiraishi A."/>
            <person name="Satake H."/>
            <person name="Nakayama K."/>
        </authorList>
    </citation>
    <scope>NUCLEOTIDE SEQUENCE</scope>
</reference>
<gene>
    <name evidence="1" type="ORF">Tci_922748</name>
</gene>
<dbReference type="EMBL" id="BKCJ011761562">
    <property type="protein sequence ID" value="GFD50779.1"/>
    <property type="molecule type" value="Genomic_DNA"/>
</dbReference>
<name>A0A699WUW0_TANCI</name>
<protein>
    <submittedName>
        <fullName evidence="1">Uncharacterized protein</fullName>
    </submittedName>
</protein>
<proteinExistence type="predicted"/>
<comment type="caution">
    <text evidence="1">The sequence shown here is derived from an EMBL/GenBank/DDBJ whole genome shotgun (WGS) entry which is preliminary data.</text>
</comment>
<feature type="non-terminal residue" evidence="1">
    <location>
        <position position="1"/>
    </location>
</feature>
<accession>A0A699WUW0</accession>
<dbReference type="AlphaFoldDB" id="A0A699WUW0"/>
<organism evidence="1">
    <name type="scientific">Tanacetum cinerariifolium</name>
    <name type="common">Dalmatian daisy</name>
    <name type="synonym">Chrysanthemum cinerariifolium</name>
    <dbReference type="NCBI Taxonomy" id="118510"/>
    <lineage>
        <taxon>Eukaryota</taxon>
        <taxon>Viridiplantae</taxon>
        <taxon>Streptophyta</taxon>
        <taxon>Embryophyta</taxon>
        <taxon>Tracheophyta</taxon>
        <taxon>Spermatophyta</taxon>
        <taxon>Magnoliopsida</taxon>
        <taxon>eudicotyledons</taxon>
        <taxon>Gunneridae</taxon>
        <taxon>Pentapetalae</taxon>
        <taxon>asterids</taxon>
        <taxon>campanulids</taxon>
        <taxon>Asterales</taxon>
        <taxon>Asteraceae</taxon>
        <taxon>Asteroideae</taxon>
        <taxon>Anthemideae</taxon>
        <taxon>Anthemidinae</taxon>
        <taxon>Tanacetum</taxon>
    </lineage>
</organism>